<dbReference type="InParanoid" id="A0A067PIA7"/>
<keyword evidence="2" id="KW-0472">Membrane</keyword>
<evidence type="ECO:0000256" key="2">
    <source>
        <dbReference type="SAM" id="Phobius"/>
    </source>
</evidence>
<dbReference type="HOGENOM" id="CLU_021809_3_0_1"/>
<dbReference type="STRING" id="933084.A0A067PIA7"/>
<reference evidence="4" key="1">
    <citation type="journal article" date="2014" name="Proc. Natl. Acad. Sci. U.S.A.">
        <title>Extensive sampling of basidiomycete genomes demonstrates inadequacy of the white-rot/brown-rot paradigm for wood decay fungi.</title>
        <authorList>
            <person name="Riley R."/>
            <person name="Salamov A.A."/>
            <person name="Brown D.W."/>
            <person name="Nagy L.G."/>
            <person name="Floudas D."/>
            <person name="Held B.W."/>
            <person name="Levasseur A."/>
            <person name="Lombard V."/>
            <person name="Morin E."/>
            <person name="Otillar R."/>
            <person name="Lindquist E.A."/>
            <person name="Sun H."/>
            <person name="LaButti K.M."/>
            <person name="Schmutz J."/>
            <person name="Jabbour D."/>
            <person name="Luo H."/>
            <person name="Baker S.E."/>
            <person name="Pisabarro A.G."/>
            <person name="Walton J.D."/>
            <person name="Blanchette R.A."/>
            <person name="Henrissat B."/>
            <person name="Martin F."/>
            <person name="Cullen D."/>
            <person name="Hibbett D.S."/>
            <person name="Grigoriev I.V."/>
        </authorList>
    </citation>
    <scope>NUCLEOTIDE SEQUENCE [LARGE SCALE GENOMIC DNA]</scope>
    <source>
        <strain evidence="4">MUCL 33604</strain>
    </source>
</reference>
<feature type="transmembrane region" description="Helical" evidence="2">
    <location>
        <begin position="383"/>
        <end position="406"/>
    </location>
</feature>
<dbReference type="EMBL" id="KL197728">
    <property type="protein sequence ID" value="KDQ54504.1"/>
    <property type="molecule type" value="Genomic_DNA"/>
</dbReference>
<feature type="transmembrane region" description="Helical" evidence="2">
    <location>
        <begin position="158"/>
        <end position="176"/>
    </location>
</feature>
<feature type="transmembrane region" description="Helical" evidence="2">
    <location>
        <begin position="282"/>
        <end position="305"/>
    </location>
</feature>
<dbReference type="AlphaFoldDB" id="A0A067PIA7"/>
<protein>
    <submittedName>
        <fullName evidence="3">Uncharacterized protein</fullName>
    </submittedName>
</protein>
<keyword evidence="4" id="KW-1185">Reference proteome</keyword>
<accession>A0A067PIA7</accession>
<organism evidence="3 4">
    <name type="scientific">Jaapia argillacea MUCL 33604</name>
    <dbReference type="NCBI Taxonomy" id="933084"/>
    <lineage>
        <taxon>Eukaryota</taxon>
        <taxon>Fungi</taxon>
        <taxon>Dikarya</taxon>
        <taxon>Basidiomycota</taxon>
        <taxon>Agaricomycotina</taxon>
        <taxon>Agaricomycetes</taxon>
        <taxon>Agaricomycetidae</taxon>
        <taxon>Jaapiales</taxon>
        <taxon>Jaapiaceae</taxon>
        <taxon>Jaapia</taxon>
    </lineage>
</organism>
<feature type="compositionally biased region" description="Low complexity" evidence="1">
    <location>
        <begin position="511"/>
        <end position="528"/>
    </location>
</feature>
<feature type="transmembrane region" description="Helical" evidence="2">
    <location>
        <begin position="325"/>
        <end position="342"/>
    </location>
</feature>
<feature type="transmembrane region" description="Helical" evidence="2">
    <location>
        <begin position="236"/>
        <end position="256"/>
    </location>
</feature>
<proteinExistence type="predicted"/>
<dbReference type="InterPro" id="IPR040410">
    <property type="entry name" value="UPF0658_Golgi"/>
</dbReference>
<evidence type="ECO:0000313" key="3">
    <source>
        <dbReference type="EMBL" id="KDQ54504.1"/>
    </source>
</evidence>
<dbReference type="PANTHER" id="PTHR34391:SF2">
    <property type="entry name" value="TRP C-TERMINAL DOMAIN-CONTAINING PROTEIN"/>
    <property type="match status" value="1"/>
</dbReference>
<keyword evidence="2" id="KW-0812">Transmembrane</keyword>
<dbReference type="PANTHER" id="PTHR34391">
    <property type="entry name" value="UPF0658 GOLGI APPARATUS MEMBRANE PROTEIN C1952.10C-RELATED"/>
    <property type="match status" value="1"/>
</dbReference>
<evidence type="ECO:0000256" key="1">
    <source>
        <dbReference type="SAM" id="MobiDB-lite"/>
    </source>
</evidence>
<evidence type="ECO:0000313" key="4">
    <source>
        <dbReference type="Proteomes" id="UP000027265"/>
    </source>
</evidence>
<gene>
    <name evidence="3" type="ORF">JAAARDRAFT_38175</name>
</gene>
<dbReference type="GO" id="GO:0005794">
    <property type="term" value="C:Golgi apparatus"/>
    <property type="evidence" value="ECO:0007669"/>
    <property type="project" value="TreeGrafter"/>
</dbReference>
<sequence>MRVKELWQRVPGSSKVKLVYARITLTRLTTCYFFLALTYCLVQIALQSVTLADNSWVVRSVSRALDDADITPGLPFVQNGVLQICDGIPGQHGTDCVPVSGMNSTFSQSRVGEDDVLHPFIRRDIDMDSLNLNGLSQQCVQSMLWLEDIFHDAKREDIVTLCFQIWLFTVSFLAILNQSIPHLTTVIASHILDTAWAGFRVHTTVRTHDLYNKFVKDGACDGLDILHGWWRRRLDHAIPILVFNGVALLALCLLTLKQLKVYQRQTFNRVGASEAINKLYKLVLVFSGTMELAGFFLIASTAIWIDKVTTGLIRQVADHIKLHEASFGVTTIILLPWLIAGWRSVRREQRLLFVAWMAAGCLLMATWIAMFTCDVYRFTFLSWPFLATMTVTSFIFLVASFALGIWCRVNFGKGLAHYLQVQEALDGADFTPVYFANNPLKSEWPAGMEADSVISADNFPEKLKMTASDRPLSFIVDIRGHALNNAPGANILSRGRESFLSRISGKAFSMISSKSSSTTHSRRTQASADVEKGRVELTPPPPIYVFPSKETTTEPGIDVVLSGSGLIPPRIVGLPSNPRPRV</sequence>
<keyword evidence="2" id="KW-1133">Transmembrane helix</keyword>
<feature type="region of interest" description="Disordered" evidence="1">
    <location>
        <begin position="511"/>
        <end position="534"/>
    </location>
</feature>
<name>A0A067PIA7_9AGAM</name>
<dbReference type="Proteomes" id="UP000027265">
    <property type="component" value="Unassembled WGS sequence"/>
</dbReference>
<dbReference type="OrthoDB" id="2448307at2759"/>
<feature type="transmembrane region" description="Helical" evidence="2">
    <location>
        <begin position="351"/>
        <end position="371"/>
    </location>
</feature>